<proteinExistence type="predicted"/>
<dbReference type="Proteomes" id="UP000265663">
    <property type="component" value="Unassembled WGS sequence"/>
</dbReference>
<evidence type="ECO:0000256" key="1">
    <source>
        <dbReference type="SAM" id="MobiDB-lite"/>
    </source>
</evidence>
<accession>A0A3M7M5D4</accession>
<feature type="region of interest" description="Disordered" evidence="1">
    <location>
        <begin position="1"/>
        <end position="52"/>
    </location>
</feature>
<reference evidence="2 3" key="1">
    <citation type="journal article" date="2014" name="PLoS ONE">
        <title>De novo Genome Assembly of the Fungal Plant Pathogen Pyrenophora semeniperda.</title>
        <authorList>
            <person name="Soliai M.M."/>
            <person name="Meyer S.E."/>
            <person name="Udall J.A."/>
            <person name="Elzinga D.E."/>
            <person name="Hermansen R.A."/>
            <person name="Bodily P.M."/>
            <person name="Hart A.A."/>
            <person name="Coleman C.E."/>
        </authorList>
    </citation>
    <scope>NUCLEOTIDE SEQUENCE [LARGE SCALE GENOMIC DNA]</scope>
    <source>
        <strain evidence="2 3">CCB06</strain>
        <tissue evidence="2">Mycelium</tissue>
    </source>
</reference>
<feature type="compositionally biased region" description="Polar residues" evidence="1">
    <location>
        <begin position="1"/>
        <end position="12"/>
    </location>
</feature>
<evidence type="ECO:0000313" key="3">
    <source>
        <dbReference type="Proteomes" id="UP000265663"/>
    </source>
</evidence>
<protein>
    <submittedName>
        <fullName evidence="2">Uncharacterized protein</fullName>
    </submittedName>
</protein>
<dbReference type="EMBL" id="KE747818">
    <property type="protein sequence ID" value="RMZ69609.1"/>
    <property type="molecule type" value="Genomic_DNA"/>
</dbReference>
<feature type="region of interest" description="Disordered" evidence="1">
    <location>
        <begin position="329"/>
        <end position="354"/>
    </location>
</feature>
<organism evidence="2 3">
    <name type="scientific">Pyrenophora seminiperda CCB06</name>
    <dbReference type="NCBI Taxonomy" id="1302712"/>
    <lineage>
        <taxon>Eukaryota</taxon>
        <taxon>Fungi</taxon>
        <taxon>Dikarya</taxon>
        <taxon>Ascomycota</taxon>
        <taxon>Pezizomycotina</taxon>
        <taxon>Dothideomycetes</taxon>
        <taxon>Pleosporomycetidae</taxon>
        <taxon>Pleosporales</taxon>
        <taxon>Pleosporineae</taxon>
        <taxon>Pleosporaceae</taxon>
        <taxon>Pyrenophora</taxon>
    </lineage>
</organism>
<name>A0A3M7M5D4_9PLEO</name>
<dbReference type="AlphaFoldDB" id="A0A3M7M5D4"/>
<dbReference type="OrthoDB" id="3944493at2759"/>
<sequence length="354" mass="40143">MPQSPLRSNSPSLCIAPANKQRTHTFDPRRGSTEQEYRVQQQARPASPPLERILRSESLAKRLASDAKTKPVAITSDRDSAIYVSDTESSPVKSRPTSLDLSENTTQPPKSSTSLSHTPSTKSLSLQPHIDATARRLRRPAELNLGTNSVTDTSKPCSELEQRFAVIRNSQTRTRAALRSPTQLLEERLNAPFLKEKIEDKVRTFTPPRPTTNGCWLPNPGAQMNAFTSTSVRGRTKSGDRPAWWCKADKLVVFDGMHMQDDGELKLLTRTSKGLSIARRYGDLETIVIPLDCTHCQEMLNRHEWKYDMRVCKRSVCWDCKERCKWEMEEEKRASEKKATKPEGNRYRADSLFD</sequence>
<evidence type="ECO:0000313" key="2">
    <source>
        <dbReference type="EMBL" id="RMZ69609.1"/>
    </source>
</evidence>
<feature type="region of interest" description="Disordered" evidence="1">
    <location>
        <begin position="85"/>
        <end position="125"/>
    </location>
</feature>
<feature type="compositionally biased region" description="Basic and acidic residues" evidence="1">
    <location>
        <begin position="24"/>
        <end position="37"/>
    </location>
</feature>
<feature type="compositionally biased region" description="Polar residues" evidence="1">
    <location>
        <begin position="86"/>
        <end position="125"/>
    </location>
</feature>
<keyword evidence="3" id="KW-1185">Reference proteome</keyword>
<gene>
    <name evidence="2" type="ORF">GMOD_00006442</name>
</gene>